<sequence>MKIILIFLIIILFYFSNNLIFSEENVGNTQQSSFIHSVYESVTIKVYPQISGVRVEAPLHTNAFHTYESSVFNISHNEFISHSEKLIELSAKFKEDEDAYRMCLLEKREELSDVEEDLVLIDEMRTWIRATSDPPVHYMPEELQLLIILCLFILSALFSGLNLGLMALSPQELTLILNSGSERERKYAKMNVIVNSAISILLEDLTSGIIAFGLASIGIVVFGEIVPQSICIKKGLQVGAKTIWLTRFFMLITLPLAWPIEMLRMAHQQSEHQDELAEDLKIAVGAMEIAEKKVCDVMTPVEDVFMLAEEAILNSECVSEIVRRGYSRIPVYFDNDRNNVTGLLFIKDLALLKPNERFTVRTICDFYKHKLRFVDESTPLQIMLEEFKEGEYHLAVVRGEEEGNPIIGIITLEDIVEEILQAEIVDESDVVTDNKFRAKRLTKWQMEGKMRRNLIENCYGESLDEDKCKCLSTALTKVVVHWLSTSRPNLFNEKVIDIRALCLLVRKNVHKIEFCRPKSGIGFNNSKEEKIFLYRCEEPSDRFILLIEGKATIHFLKTNMKFDVGPWECFGLNILDKLEEIIKTKKDSNLELNNEKQKRRKSTTNHHFINDFHNSIEFIPDYDLEVKSDCKYLKITFSTYLAFIRLSGLLQTIKDFRKTDPNLFEKSSSKRKNISKPNSIQTLNSIPLEEFKKQKRCLSTISVPSEMPLLRKFKS</sequence>
<evidence type="ECO:0000256" key="2">
    <source>
        <dbReference type="ARBA" id="ARBA00010484"/>
    </source>
</evidence>
<dbReference type="SUPFAM" id="SSF54631">
    <property type="entry name" value="CBS-domain pair"/>
    <property type="match status" value="1"/>
</dbReference>
<dbReference type="PANTHER" id="PTHR12064:SF94">
    <property type="entry name" value="UNEXTENDED PROTEIN"/>
    <property type="match status" value="1"/>
</dbReference>
<evidence type="ECO:0000256" key="6">
    <source>
        <dbReference type="ARBA" id="ARBA00023065"/>
    </source>
</evidence>
<dbReference type="GO" id="GO:0032026">
    <property type="term" value="P:response to magnesium ion"/>
    <property type="evidence" value="ECO:0007669"/>
    <property type="project" value="UniProtKB-ARBA"/>
</dbReference>
<keyword evidence="3 10" id="KW-0812">Transmembrane</keyword>
<keyword evidence="8 10" id="KW-0472">Membrane</keyword>
<dbReference type="Proteomes" id="UP000095281">
    <property type="component" value="Unplaced"/>
</dbReference>
<keyword evidence="15" id="KW-1185">Reference proteome</keyword>
<dbReference type="CDD" id="cd04590">
    <property type="entry name" value="CBS_pair_CorC_HlyC_assoc"/>
    <property type="match status" value="1"/>
</dbReference>
<dbReference type="GO" id="GO:1905941">
    <property type="term" value="P:positive regulation of gonad development"/>
    <property type="evidence" value="ECO:0007669"/>
    <property type="project" value="UniProtKB-ARBA"/>
</dbReference>
<evidence type="ECO:0000256" key="3">
    <source>
        <dbReference type="ARBA" id="ARBA00022692"/>
    </source>
</evidence>
<dbReference type="PROSITE" id="PS51371">
    <property type="entry name" value="CBS"/>
    <property type="match status" value="2"/>
</dbReference>
<feature type="domain" description="CNNM transmembrane" evidence="14">
    <location>
        <begin position="137"/>
        <end position="293"/>
    </location>
</feature>
<dbReference type="OMA" id="INLMKMT"/>
<protein>
    <submittedName>
        <fullName evidence="16">CNNM transmembrane domain-containing protein</fullName>
    </submittedName>
</protein>
<dbReference type="GO" id="GO:0022857">
    <property type="term" value="F:transmembrane transporter activity"/>
    <property type="evidence" value="ECO:0007669"/>
    <property type="project" value="TreeGrafter"/>
</dbReference>
<comment type="subcellular location">
    <subcellularLocation>
        <location evidence="1">Basolateral cell membrane</location>
        <topology evidence="1">Multi-pass membrane protein</topology>
    </subcellularLocation>
</comment>
<dbReference type="GO" id="GO:0040026">
    <property type="term" value="P:positive regulation of vulval development"/>
    <property type="evidence" value="ECO:0007669"/>
    <property type="project" value="UniProtKB-ARBA"/>
</dbReference>
<feature type="transmembrane region" description="Helical" evidence="11">
    <location>
        <begin position="143"/>
        <end position="165"/>
    </location>
</feature>
<evidence type="ECO:0000256" key="12">
    <source>
        <dbReference type="SAM" id="SignalP"/>
    </source>
</evidence>
<dbReference type="GO" id="GO:0008340">
    <property type="term" value="P:determination of adult lifespan"/>
    <property type="evidence" value="ECO:0007669"/>
    <property type="project" value="UniProtKB-ARBA"/>
</dbReference>
<dbReference type="Pfam" id="PF00571">
    <property type="entry name" value="CBS"/>
    <property type="match status" value="1"/>
</dbReference>
<evidence type="ECO:0000313" key="15">
    <source>
        <dbReference type="Proteomes" id="UP000095281"/>
    </source>
</evidence>
<dbReference type="WBParaSite" id="MhA1_Contig1046.frz3.fgene1">
    <property type="protein sequence ID" value="MhA1_Contig1046.frz3.fgene1"/>
    <property type="gene ID" value="MhA1_Contig1046.frz3.fgene1"/>
</dbReference>
<dbReference type="Pfam" id="PF25562">
    <property type="entry name" value="CNBH_CNNM2_C"/>
    <property type="match status" value="1"/>
</dbReference>
<dbReference type="InterPro" id="IPR044751">
    <property type="entry name" value="Ion_transp-like_CBS"/>
</dbReference>
<dbReference type="GO" id="GO:0015693">
    <property type="term" value="P:magnesium ion transport"/>
    <property type="evidence" value="ECO:0007669"/>
    <property type="project" value="UniProtKB-ARBA"/>
</dbReference>
<dbReference type="InterPro" id="IPR002550">
    <property type="entry name" value="CNNM"/>
</dbReference>
<evidence type="ECO:0000259" key="14">
    <source>
        <dbReference type="PROSITE" id="PS51846"/>
    </source>
</evidence>
<dbReference type="GO" id="GO:0016323">
    <property type="term" value="C:basolateral plasma membrane"/>
    <property type="evidence" value="ECO:0007669"/>
    <property type="project" value="UniProtKB-SubCell"/>
</dbReference>
<dbReference type="AlphaFoldDB" id="A0A1I8AYD4"/>
<dbReference type="GO" id="GO:0010960">
    <property type="term" value="P:magnesium ion homeostasis"/>
    <property type="evidence" value="ECO:0007669"/>
    <property type="project" value="InterPro"/>
</dbReference>
<evidence type="ECO:0000313" key="16">
    <source>
        <dbReference type="WBParaSite" id="MhA1_Contig1046.frz3.fgene1"/>
    </source>
</evidence>
<dbReference type="InterPro" id="IPR000644">
    <property type="entry name" value="CBS_dom"/>
</dbReference>
<evidence type="ECO:0000256" key="5">
    <source>
        <dbReference type="ARBA" id="ARBA00022989"/>
    </source>
</evidence>
<keyword evidence="12" id="KW-0732">Signal</keyword>
<organism evidence="15 16">
    <name type="scientific">Meloidogyne hapla</name>
    <name type="common">Root-knot nematode worm</name>
    <dbReference type="NCBI Taxonomy" id="6305"/>
    <lineage>
        <taxon>Eukaryota</taxon>
        <taxon>Metazoa</taxon>
        <taxon>Ecdysozoa</taxon>
        <taxon>Nematoda</taxon>
        <taxon>Chromadorea</taxon>
        <taxon>Rhabditida</taxon>
        <taxon>Tylenchina</taxon>
        <taxon>Tylenchomorpha</taxon>
        <taxon>Tylenchoidea</taxon>
        <taxon>Meloidogynidae</taxon>
        <taxon>Meloidogyninae</taxon>
        <taxon>Meloidogyne</taxon>
    </lineage>
</organism>
<evidence type="ECO:0000256" key="8">
    <source>
        <dbReference type="ARBA" id="ARBA00023136"/>
    </source>
</evidence>
<dbReference type="FunFam" id="3.10.580.10:FF:000006">
    <property type="entry name" value="DUF21 and CBS domain protein"/>
    <property type="match status" value="1"/>
</dbReference>
<keyword evidence="6" id="KW-0406">Ion transport</keyword>
<feature type="domain" description="CBS" evidence="13">
    <location>
        <begin position="298"/>
        <end position="360"/>
    </location>
</feature>
<evidence type="ECO:0000256" key="9">
    <source>
        <dbReference type="PROSITE-ProRule" id="PRU00703"/>
    </source>
</evidence>
<feature type="domain" description="CBS" evidence="13">
    <location>
        <begin position="367"/>
        <end position="427"/>
    </location>
</feature>
<evidence type="ECO:0000256" key="1">
    <source>
        <dbReference type="ARBA" id="ARBA00004554"/>
    </source>
</evidence>
<dbReference type="Pfam" id="PF01595">
    <property type="entry name" value="CNNM"/>
    <property type="match status" value="1"/>
</dbReference>
<accession>A0A1I8AYD4</accession>
<reference evidence="16" key="1">
    <citation type="submission" date="2016-11" db="UniProtKB">
        <authorList>
            <consortium name="WormBaseParasite"/>
        </authorList>
    </citation>
    <scope>IDENTIFICATION</scope>
</reference>
<comment type="similarity">
    <text evidence="2">Belongs to the ACDP family.</text>
</comment>
<evidence type="ECO:0000256" key="7">
    <source>
        <dbReference type="ARBA" id="ARBA00023122"/>
    </source>
</evidence>
<dbReference type="Gene3D" id="3.10.580.10">
    <property type="entry name" value="CBS-domain"/>
    <property type="match status" value="1"/>
</dbReference>
<proteinExistence type="inferred from homology"/>
<feature type="transmembrane region" description="Helical" evidence="11">
    <location>
        <begin position="208"/>
        <end position="226"/>
    </location>
</feature>
<feature type="chain" id="PRO_5009315243" evidence="12">
    <location>
        <begin position="23"/>
        <end position="715"/>
    </location>
</feature>
<keyword evidence="4" id="KW-0677">Repeat</keyword>
<evidence type="ECO:0000256" key="11">
    <source>
        <dbReference type="SAM" id="Phobius"/>
    </source>
</evidence>
<evidence type="ECO:0000256" key="4">
    <source>
        <dbReference type="ARBA" id="ARBA00022737"/>
    </source>
</evidence>
<evidence type="ECO:0000256" key="10">
    <source>
        <dbReference type="PROSITE-ProRule" id="PRU01193"/>
    </source>
</evidence>
<keyword evidence="7 9" id="KW-0129">CBS domain</keyword>
<keyword evidence="6" id="KW-0813">Transport</keyword>
<feature type="transmembrane region" description="Helical" evidence="11">
    <location>
        <begin position="238"/>
        <end position="258"/>
    </location>
</feature>
<name>A0A1I8AYD4_MELHA</name>
<dbReference type="InterPro" id="IPR045095">
    <property type="entry name" value="ACDP"/>
</dbReference>
<dbReference type="PANTHER" id="PTHR12064">
    <property type="entry name" value="METAL TRANSPORTER CNNM"/>
    <property type="match status" value="1"/>
</dbReference>
<evidence type="ECO:0000259" key="13">
    <source>
        <dbReference type="PROSITE" id="PS51371"/>
    </source>
</evidence>
<keyword evidence="5 10" id="KW-1133">Transmembrane helix</keyword>
<dbReference type="GO" id="GO:0040018">
    <property type="term" value="P:positive regulation of multicellular organism growth"/>
    <property type="evidence" value="ECO:0007669"/>
    <property type="project" value="UniProtKB-ARBA"/>
</dbReference>
<dbReference type="PROSITE" id="PS51846">
    <property type="entry name" value="CNNM"/>
    <property type="match status" value="1"/>
</dbReference>
<dbReference type="InterPro" id="IPR046342">
    <property type="entry name" value="CBS_dom_sf"/>
</dbReference>
<feature type="signal peptide" evidence="12">
    <location>
        <begin position="1"/>
        <end position="22"/>
    </location>
</feature>